<dbReference type="EMBL" id="HACA01027678">
    <property type="protein sequence ID" value="CDW45039.1"/>
    <property type="molecule type" value="Transcribed_RNA"/>
</dbReference>
<organism evidence="1">
    <name type="scientific">Lepeophtheirus salmonis</name>
    <name type="common">Salmon louse</name>
    <name type="synonym">Caligus salmonis</name>
    <dbReference type="NCBI Taxonomy" id="72036"/>
    <lineage>
        <taxon>Eukaryota</taxon>
        <taxon>Metazoa</taxon>
        <taxon>Ecdysozoa</taxon>
        <taxon>Arthropoda</taxon>
        <taxon>Crustacea</taxon>
        <taxon>Multicrustacea</taxon>
        <taxon>Hexanauplia</taxon>
        <taxon>Copepoda</taxon>
        <taxon>Siphonostomatoida</taxon>
        <taxon>Caligidae</taxon>
        <taxon>Lepeophtheirus</taxon>
    </lineage>
</organism>
<reference evidence="1" key="1">
    <citation type="submission" date="2014-05" db="EMBL/GenBank/DDBJ databases">
        <authorList>
            <person name="Chronopoulou M."/>
        </authorList>
    </citation>
    <scope>NUCLEOTIDE SEQUENCE</scope>
    <source>
        <tissue evidence="1">Whole organism</tissue>
    </source>
</reference>
<proteinExistence type="predicted"/>
<evidence type="ECO:0000313" key="1">
    <source>
        <dbReference type="EMBL" id="CDW45039.1"/>
    </source>
</evidence>
<protein>
    <submittedName>
        <fullName evidence="1">Uncharacterized protein</fullName>
    </submittedName>
</protein>
<dbReference type="AlphaFoldDB" id="A0A0K2V3G8"/>
<accession>A0A0K2V3G8</accession>
<name>A0A0K2V3G8_LEPSM</name>
<sequence>MASSQVNVKRLFSTMKFLLYGQRASMKEDLLMQSSFQEYTEIYKRLLLIFS</sequence>